<dbReference type="EMBL" id="JANBUO010001103">
    <property type="protein sequence ID" value="KAJ2799836.1"/>
    <property type="molecule type" value="Genomic_DNA"/>
</dbReference>
<protein>
    <submittedName>
        <fullName evidence="1">Uncharacterized protein</fullName>
    </submittedName>
</protein>
<accession>A0A9W8LT96</accession>
<keyword evidence="2" id="KW-1185">Reference proteome</keyword>
<sequence length="87" mass="9581">CRPEHMRELLDAGELLPFAVPTSRDWLTWWQSHAAPSTRASRDWSNETVACHKATAHDGAALSAAVMRPELAPVVPSEFLSLLSETV</sequence>
<gene>
    <name evidence="1" type="ORF">H4R20_004278</name>
</gene>
<evidence type="ECO:0000313" key="1">
    <source>
        <dbReference type="EMBL" id="KAJ2799836.1"/>
    </source>
</evidence>
<organism evidence="1 2">
    <name type="scientific">Coemansia guatemalensis</name>
    <dbReference type="NCBI Taxonomy" id="2761395"/>
    <lineage>
        <taxon>Eukaryota</taxon>
        <taxon>Fungi</taxon>
        <taxon>Fungi incertae sedis</taxon>
        <taxon>Zoopagomycota</taxon>
        <taxon>Kickxellomycotina</taxon>
        <taxon>Kickxellomycetes</taxon>
        <taxon>Kickxellales</taxon>
        <taxon>Kickxellaceae</taxon>
        <taxon>Coemansia</taxon>
    </lineage>
</organism>
<comment type="caution">
    <text evidence="1">The sequence shown here is derived from an EMBL/GenBank/DDBJ whole genome shotgun (WGS) entry which is preliminary data.</text>
</comment>
<evidence type="ECO:0000313" key="2">
    <source>
        <dbReference type="Proteomes" id="UP001140094"/>
    </source>
</evidence>
<feature type="non-terminal residue" evidence="1">
    <location>
        <position position="1"/>
    </location>
</feature>
<dbReference type="Proteomes" id="UP001140094">
    <property type="component" value="Unassembled WGS sequence"/>
</dbReference>
<dbReference type="AlphaFoldDB" id="A0A9W8LT96"/>
<name>A0A9W8LT96_9FUNG</name>
<proteinExistence type="predicted"/>
<dbReference type="OrthoDB" id="426293at2759"/>
<reference evidence="1" key="1">
    <citation type="submission" date="2022-07" db="EMBL/GenBank/DDBJ databases">
        <title>Phylogenomic reconstructions and comparative analyses of Kickxellomycotina fungi.</title>
        <authorList>
            <person name="Reynolds N.K."/>
            <person name="Stajich J.E."/>
            <person name="Barry K."/>
            <person name="Grigoriev I.V."/>
            <person name="Crous P."/>
            <person name="Smith M.E."/>
        </authorList>
    </citation>
    <scope>NUCLEOTIDE SEQUENCE</scope>
    <source>
        <strain evidence="1">NRRL 1565</strain>
    </source>
</reference>